<feature type="region of interest" description="Disordered" evidence="1">
    <location>
        <begin position="131"/>
        <end position="150"/>
    </location>
</feature>
<keyword evidence="3" id="KW-1185">Reference proteome</keyword>
<accession>A0AAD7D431</accession>
<dbReference type="EMBL" id="JARKIE010000137">
    <property type="protein sequence ID" value="KAJ7677540.1"/>
    <property type="molecule type" value="Genomic_DNA"/>
</dbReference>
<proteinExistence type="predicted"/>
<dbReference type="Proteomes" id="UP001221757">
    <property type="component" value="Unassembled WGS sequence"/>
</dbReference>
<dbReference type="AlphaFoldDB" id="A0AAD7D431"/>
<evidence type="ECO:0000313" key="2">
    <source>
        <dbReference type="EMBL" id="KAJ7677540.1"/>
    </source>
</evidence>
<organism evidence="2 3">
    <name type="scientific">Mycena rosella</name>
    <name type="common">Pink bonnet</name>
    <name type="synonym">Agaricus rosellus</name>
    <dbReference type="NCBI Taxonomy" id="1033263"/>
    <lineage>
        <taxon>Eukaryota</taxon>
        <taxon>Fungi</taxon>
        <taxon>Dikarya</taxon>
        <taxon>Basidiomycota</taxon>
        <taxon>Agaricomycotina</taxon>
        <taxon>Agaricomycetes</taxon>
        <taxon>Agaricomycetidae</taxon>
        <taxon>Agaricales</taxon>
        <taxon>Marasmiineae</taxon>
        <taxon>Mycenaceae</taxon>
        <taxon>Mycena</taxon>
    </lineage>
</organism>
<sequence length="162" mass="17837">MNSGGRNGSHTGHGAPALSAWNEKKIAAVGGIAAWDALSAEEQSRRDRDLMAEIITALGKSLDALSPEDRRVPDLFMWAGCCMHKDGPKQFQGRKHGDDAVWDVSECPGPLHYPCQQGKCGCARAPSRAWRKGLDNSRRRNSSPSRPRRKARLSFARLRALF</sequence>
<name>A0AAD7D431_MYCRO</name>
<gene>
    <name evidence="2" type="ORF">B0H17DRAFT_944764</name>
</gene>
<protein>
    <submittedName>
        <fullName evidence="2">Uncharacterized protein</fullName>
    </submittedName>
</protein>
<evidence type="ECO:0000313" key="3">
    <source>
        <dbReference type="Proteomes" id="UP001221757"/>
    </source>
</evidence>
<reference evidence="2" key="1">
    <citation type="submission" date="2023-03" db="EMBL/GenBank/DDBJ databases">
        <title>Massive genome expansion in bonnet fungi (Mycena s.s.) driven by repeated elements and novel gene families across ecological guilds.</title>
        <authorList>
            <consortium name="Lawrence Berkeley National Laboratory"/>
            <person name="Harder C.B."/>
            <person name="Miyauchi S."/>
            <person name="Viragh M."/>
            <person name="Kuo A."/>
            <person name="Thoen E."/>
            <person name="Andreopoulos B."/>
            <person name="Lu D."/>
            <person name="Skrede I."/>
            <person name="Drula E."/>
            <person name="Henrissat B."/>
            <person name="Morin E."/>
            <person name="Kohler A."/>
            <person name="Barry K."/>
            <person name="LaButti K."/>
            <person name="Morin E."/>
            <person name="Salamov A."/>
            <person name="Lipzen A."/>
            <person name="Mereny Z."/>
            <person name="Hegedus B."/>
            <person name="Baldrian P."/>
            <person name="Stursova M."/>
            <person name="Weitz H."/>
            <person name="Taylor A."/>
            <person name="Grigoriev I.V."/>
            <person name="Nagy L.G."/>
            <person name="Martin F."/>
            <person name="Kauserud H."/>
        </authorList>
    </citation>
    <scope>NUCLEOTIDE SEQUENCE</scope>
    <source>
        <strain evidence="2">CBHHK067</strain>
    </source>
</reference>
<evidence type="ECO:0000256" key="1">
    <source>
        <dbReference type="SAM" id="MobiDB-lite"/>
    </source>
</evidence>
<comment type="caution">
    <text evidence="2">The sequence shown here is derived from an EMBL/GenBank/DDBJ whole genome shotgun (WGS) entry which is preliminary data.</text>
</comment>